<protein>
    <submittedName>
        <fullName evidence="10">Fe(2+) transporter</fullName>
    </submittedName>
</protein>
<sequence>MAGHEKHLPADSPEEEYDYESLPPNFSLAANMVAGAFAGIAEHSVMYPIDLLKVRMRLIDRRRYGALTEDISVDPDASRQPDPGGDVQRPWQCDSNDLKS</sequence>
<evidence type="ECO:0000256" key="8">
    <source>
        <dbReference type="ARBA" id="ARBA00023136"/>
    </source>
</evidence>
<keyword evidence="7" id="KW-0496">Mitochondrion</keyword>
<evidence type="ECO:0000256" key="7">
    <source>
        <dbReference type="ARBA" id="ARBA00023128"/>
    </source>
</evidence>
<comment type="caution">
    <text evidence="10">The sequence shown here is derived from an EMBL/GenBank/DDBJ whole genome shotgun (WGS) entry which is preliminary data.</text>
</comment>
<dbReference type="PANTHER" id="PTHR45758">
    <property type="entry name" value="MITOFERRIN-1-RELATED"/>
    <property type="match status" value="1"/>
</dbReference>
<dbReference type="GO" id="GO:0031966">
    <property type="term" value="C:mitochondrial membrane"/>
    <property type="evidence" value="ECO:0007669"/>
    <property type="project" value="UniProtKB-SubCell"/>
</dbReference>
<proteinExistence type="inferred from homology"/>
<keyword evidence="8" id="KW-0472">Membrane</keyword>
<keyword evidence="5" id="KW-0999">Mitochondrion inner membrane</keyword>
<dbReference type="PANTHER" id="PTHR45758:SF4">
    <property type="entry name" value="MITOFERRIN-1"/>
    <property type="match status" value="1"/>
</dbReference>
<organism evidence="10 11">
    <name type="scientific">Friedmanniomyces endolithicus</name>
    <dbReference type="NCBI Taxonomy" id="329885"/>
    <lineage>
        <taxon>Eukaryota</taxon>
        <taxon>Fungi</taxon>
        <taxon>Dikarya</taxon>
        <taxon>Ascomycota</taxon>
        <taxon>Pezizomycotina</taxon>
        <taxon>Dothideomycetes</taxon>
        <taxon>Dothideomycetidae</taxon>
        <taxon>Mycosphaerellales</taxon>
        <taxon>Teratosphaeriaceae</taxon>
        <taxon>Friedmanniomyces</taxon>
    </lineage>
</organism>
<evidence type="ECO:0000313" key="11">
    <source>
        <dbReference type="Proteomes" id="UP001168146"/>
    </source>
</evidence>
<evidence type="ECO:0000256" key="4">
    <source>
        <dbReference type="ARBA" id="ARBA00022692"/>
    </source>
</evidence>
<keyword evidence="6" id="KW-1133">Transmembrane helix</keyword>
<dbReference type="InterPro" id="IPR023395">
    <property type="entry name" value="MCP_dom_sf"/>
</dbReference>
<feature type="region of interest" description="Disordered" evidence="9">
    <location>
        <begin position="69"/>
        <end position="100"/>
    </location>
</feature>
<reference evidence="10" key="1">
    <citation type="submission" date="2021-12" db="EMBL/GenBank/DDBJ databases">
        <title>Black yeast isolated from Biological Soil Crust.</title>
        <authorList>
            <person name="Kurbessoian T."/>
        </authorList>
    </citation>
    <scope>NUCLEOTIDE SEQUENCE</scope>
    <source>
        <strain evidence="10">CCFEE 5208</strain>
    </source>
</reference>
<evidence type="ECO:0000313" key="10">
    <source>
        <dbReference type="EMBL" id="KAK0318896.1"/>
    </source>
</evidence>
<gene>
    <name evidence="10" type="primary">MRS4_2</name>
    <name evidence="10" type="ORF">LTR82_009996</name>
</gene>
<evidence type="ECO:0000256" key="5">
    <source>
        <dbReference type="ARBA" id="ARBA00022792"/>
    </source>
</evidence>
<dbReference type="GO" id="GO:0048250">
    <property type="term" value="P:iron import into the mitochondrion"/>
    <property type="evidence" value="ECO:0007669"/>
    <property type="project" value="TreeGrafter"/>
</dbReference>
<accession>A0AAN6J787</accession>
<evidence type="ECO:0000256" key="2">
    <source>
        <dbReference type="ARBA" id="ARBA00006375"/>
    </source>
</evidence>
<keyword evidence="4" id="KW-0812">Transmembrane</keyword>
<feature type="region of interest" description="Disordered" evidence="9">
    <location>
        <begin position="1"/>
        <end position="20"/>
    </location>
</feature>
<keyword evidence="3" id="KW-0813">Transport</keyword>
<dbReference type="Gene3D" id="1.50.40.10">
    <property type="entry name" value="Mitochondrial carrier domain"/>
    <property type="match status" value="1"/>
</dbReference>
<dbReference type="EMBL" id="JASUXU010000033">
    <property type="protein sequence ID" value="KAK0318896.1"/>
    <property type="molecule type" value="Genomic_DNA"/>
</dbReference>
<evidence type="ECO:0000256" key="9">
    <source>
        <dbReference type="SAM" id="MobiDB-lite"/>
    </source>
</evidence>
<evidence type="ECO:0000256" key="1">
    <source>
        <dbReference type="ARBA" id="ARBA00004225"/>
    </source>
</evidence>
<dbReference type="Proteomes" id="UP001168146">
    <property type="component" value="Unassembled WGS sequence"/>
</dbReference>
<dbReference type="Pfam" id="PF00153">
    <property type="entry name" value="Mito_carr"/>
    <property type="match status" value="1"/>
</dbReference>
<comment type="similarity">
    <text evidence="2">Belongs to the mitochondrial carrier (TC 2.A.29) family.</text>
</comment>
<dbReference type="AlphaFoldDB" id="A0AAN6J787"/>
<evidence type="ECO:0000256" key="3">
    <source>
        <dbReference type="ARBA" id="ARBA00022448"/>
    </source>
</evidence>
<dbReference type="GO" id="GO:0015093">
    <property type="term" value="F:ferrous iron transmembrane transporter activity"/>
    <property type="evidence" value="ECO:0007669"/>
    <property type="project" value="TreeGrafter"/>
</dbReference>
<dbReference type="InterPro" id="IPR018108">
    <property type="entry name" value="MCP_transmembrane"/>
</dbReference>
<name>A0AAN6J787_9PEZI</name>
<dbReference type="SUPFAM" id="SSF103506">
    <property type="entry name" value="Mitochondrial carrier"/>
    <property type="match status" value="1"/>
</dbReference>
<evidence type="ECO:0000256" key="6">
    <source>
        <dbReference type="ARBA" id="ARBA00022989"/>
    </source>
</evidence>
<comment type="subcellular location">
    <subcellularLocation>
        <location evidence="1">Mitochondrion membrane</location>
        <topology evidence="1">Multi-pass membrane protein</topology>
    </subcellularLocation>
</comment>